<proteinExistence type="predicted"/>
<gene>
    <name evidence="1" type="ORF">EU348_09870</name>
</gene>
<name>A0A411DM77_CHRID</name>
<dbReference type="AlphaFoldDB" id="A0A411DM77"/>
<protein>
    <submittedName>
        <fullName evidence="1">Uncharacterized protein</fullName>
    </submittedName>
</protein>
<reference evidence="1" key="1">
    <citation type="submission" date="2019-01" db="EMBL/GenBank/DDBJ databases">
        <title>Whole Genome Sequencing for Putative Detection of Antimicrobial Resistance and Potential Virulence Factors in Chryseobacterium indologenes isolated from Nile Tilapia in Tanzania.</title>
        <authorList>
            <person name="Mwega E."/>
            <person name="Mutoloki S."/>
            <person name="Mugimba K."/>
            <person name="Colquhoun D."/>
            <person name="Mdegela R."/>
            <person name="Evensen O."/>
            <person name="Wasteson Y."/>
        </authorList>
    </citation>
    <scope>NUCLEOTIDE SEQUENCE [LARGE SCALE GENOMIC DNA]</scope>
    <source>
        <strain evidence="1">StR 01</strain>
    </source>
</reference>
<evidence type="ECO:0000313" key="1">
    <source>
        <dbReference type="EMBL" id="QBA21486.1"/>
    </source>
</evidence>
<sequence>MNNIVKITLALAAGSSLLYLGLRKKSKKSKVYLAPDGNTYKENQIYRTYDNKLYKNGKEFHYSMPQLEDDQSFNKNYSTVTDTVYSNYKTDHKSTQYHHKGVRHQ</sequence>
<dbReference type="EMBL" id="CP035532">
    <property type="protein sequence ID" value="QBA21486.1"/>
    <property type="molecule type" value="Genomic_DNA"/>
</dbReference>
<accession>A0A411DM77</accession>
<organism evidence="1">
    <name type="scientific">Chryseobacterium indologenes</name>
    <name type="common">Flavobacterium indologenes</name>
    <dbReference type="NCBI Taxonomy" id="253"/>
    <lineage>
        <taxon>Bacteria</taxon>
        <taxon>Pseudomonadati</taxon>
        <taxon>Bacteroidota</taxon>
        <taxon>Flavobacteriia</taxon>
        <taxon>Flavobacteriales</taxon>
        <taxon>Weeksellaceae</taxon>
        <taxon>Chryseobacterium group</taxon>
        <taxon>Chryseobacterium</taxon>
    </lineage>
</organism>